<dbReference type="GO" id="GO:0008410">
    <property type="term" value="F:CoA-transferase activity"/>
    <property type="evidence" value="ECO:0007669"/>
    <property type="project" value="InterPro"/>
</dbReference>
<name>A0A4P6JUT0_KTERU</name>
<dbReference type="PANTHER" id="PTHR43293">
    <property type="entry name" value="ACETATE COA-TRANSFERASE YDIF"/>
    <property type="match status" value="1"/>
</dbReference>
<dbReference type="AlphaFoldDB" id="A0A4P6JUT0"/>
<organism evidence="2 3">
    <name type="scientific">Ktedonosporobacter rubrisoli</name>
    <dbReference type="NCBI Taxonomy" id="2509675"/>
    <lineage>
        <taxon>Bacteria</taxon>
        <taxon>Bacillati</taxon>
        <taxon>Chloroflexota</taxon>
        <taxon>Ktedonobacteria</taxon>
        <taxon>Ktedonobacterales</taxon>
        <taxon>Ktedonosporobacteraceae</taxon>
        <taxon>Ktedonosporobacter</taxon>
    </lineage>
</organism>
<evidence type="ECO:0000256" key="1">
    <source>
        <dbReference type="ARBA" id="ARBA00007047"/>
    </source>
</evidence>
<comment type="similarity">
    <text evidence="1">Belongs to the 3-oxoacid CoA-transferase subunit B family.</text>
</comment>
<sequence length="281" mass="30465">MAHKQTSLTEAIASVADSSIVALGGNTIHRAPCAAVHELVRQHKQHLELVKTAGAYDVDLLVGSGVADRVSAGFIGFENVFGLAPQYRRAAEQGRIQVKEHACYTVITGLRAAVQGVPFLPVAGMLASDLMQARSFKTVQDPYSGEELAAIQAIKPDVAILHVQEADELGNGRIYGSVYEDDLMARAARRVILTCERLISTEETARVPELTTIPGIFVSHVVVVPRGAHPCSCGDLYDYDYDYLEGYINACHDSASYQAWLAEHILSASPQEQFLSRSPQS</sequence>
<gene>
    <name evidence="2" type="ORF">EPA93_25210</name>
</gene>
<dbReference type="Pfam" id="PF01144">
    <property type="entry name" value="CoA_trans"/>
    <property type="match status" value="1"/>
</dbReference>
<dbReference type="InterPro" id="IPR037171">
    <property type="entry name" value="NagB/RpiA_transferase-like"/>
</dbReference>
<dbReference type="Gene3D" id="3.30.30.40">
    <property type="match status" value="1"/>
</dbReference>
<evidence type="ECO:0000313" key="3">
    <source>
        <dbReference type="Proteomes" id="UP000290365"/>
    </source>
</evidence>
<protein>
    <submittedName>
        <fullName evidence="2">CoA transferase subunit A</fullName>
    </submittedName>
</protein>
<dbReference type="Proteomes" id="UP000290365">
    <property type="component" value="Chromosome"/>
</dbReference>
<accession>A0A4P6JUT0</accession>
<keyword evidence="3" id="KW-1185">Reference proteome</keyword>
<evidence type="ECO:0000313" key="2">
    <source>
        <dbReference type="EMBL" id="QBD79103.1"/>
    </source>
</evidence>
<dbReference type="OrthoDB" id="9777193at2"/>
<dbReference type="SUPFAM" id="SSF100950">
    <property type="entry name" value="NagB/RpiA/CoA transferase-like"/>
    <property type="match status" value="1"/>
</dbReference>
<dbReference type="EMBL" id="CP035758">
    <property type="protein sequence ID" value="QBD79103.1"/>
    <property type="molecule type" value="Genomic_DNA"/>
</dbReference>
<dbReference type="RefSeq" id="WP_129890156.1">
    <property type="nucleotide sequence ID" value="NZ_CP035758.1"/>
</dbReference>
<dbReference type="PANTHER" id="PTHR43293:SF3">
    <property type="entry name" value="CHOLESTEROL RING-CLEAVING HYDROLASE IPDB SUBUNIT"/>
    <property type="match status" value="1"/>
</dbReference>
<proteinExistence type="inferred from homology"/>
<dbReference type="SMART" id="SM00882">
    <property type="entry name" value="CoA_trans"/>
    <property type="match status" value="1"/>
</dbReference>
<dbReference type="Gene3D" id="3.40.1080.10">
    <property type="entry name" value="Glutaconate Coenzyme A-transferase"/>
    <property type="match status" value="1"/>
</dbReference>
<reference evidence="2 3" key="1">
    <citation type="submission" date="2019-01" db="EMBL/GenBank/DDBJ databases">
        <title>Ktedonosporobacter rubrisoli SCAWS-G2.</title>
        <authorList>
            <person name="Huang Y."/>
            <person name="Yan B."/>
        </authorList>
    </citation>
    <scope>NUCLEOTIDE SEQUENCE [LARGE SCALE GENOMIC DNA]</scope>
    <source>
        <strain evidence="2 3">SCAWS-G2</strain>
    </source>
</reference>
<dbReference type="InterPro" id="IPR004165">
    <property type="entry name" value="CoA_trans_fam_I"/>
</dbReference>
<dbReference type="KEGG" id="kbs:EPA93_25210"/>
<keyword evidence="2" id="KW-0808">Transferase</keyword>